<dbReference type="PANTHER" id="PTHR12778:SF10">
    <property type="entry name" value="MAJOR FACILITATOR SUPERFAMILY DOMAIN-CONTAINING PROTEIN 3"/>
    <property type="match status" value="1"/>
</dbReference>
<dbReference type="AlphaFoldDB" id="A0A9X2EN49"/>
<feature type="transmembrane region" description="Helical" evidence="6">
    <location>
        <begin position="70"/>
        <end position="89"/>
    </location>
</feature>
<dbReference type="Pfam" id="PF07690">
    <property type="entry name" value="MFS_1"/>
    <property type="match status" value="1"/>
</dbReference>
<dbReference type="InterPro" id="IPR011701">
    <property type="entry name" value="MFS"/>
</dbReference>
<feature type="transmembrane region" description="Helical" evidence="6">
    <location>
        <begin position="137"/>
        <end position="158"/>
    </location>
</feature>
<keyword evidence="3 6" id="KW-0812">Transmembrane</keyword>
<feature type="domain" description="Major facilitator superfamily (MFS) profile" evidence="7">
    <location>
        <begin position="1"/>
        <end position="418"/>
    </location>
</feature>
<dbReference type="EMBL" id="JALBWM010000022">
    <property type="protein sequence ID" value="MCO1334190.1"/>
    <property type="molecule type" value="Genomic_DNA"/>
</dbReference>
<dbReference type="InterPro" id="IPR004752">
    <property type="entry name" value="AmpG_permease/AT-1"/>
</dbReference>
<proteinExistence type="predicted"/>
<feature type="transmembrane region" description="Helical" evidence="6">
    <location>
        <begin position="302"/>
        <end position="323"/>
    </location>
</feature>
<gene>
    <name evidence="8" type="ORF">MO867_07515</name>
</gene>
<feature type="transmembrane region" description="Helical" evidence="6">
    <location>
        <begin position="31"/>
        <end position="49"/>
    </location>
</feature>
<evidence type="ECO:0000313" key="8">
    <source>
        <dbReference type="EMBL" id="MCO1334190.1"/>
    </source>
</evidence>
<dbReference type="Proteomes" id="UP001139028">
    <property type="component" value="Unassembled WGS sequence"/>
</dbReference>
<feature type="transmembrane region" description="Helical" evidence="6">
    <location>
        <begin position="392"/>
        <end position="414"/>
    </location>
</feature>
<keyword evidence="9" id="KW-1185">Reference proteome</keyword>
<comment type="subcellular location">
    <subcellularLocation>
        <location evidence="1">Membrane</location>
        <topology evidence="1">Multi-pass membrane protein</topology>
    </subcellularLocation>
</comment>
<evidence type="ECO:0000256" key="4">
    <source>
        <dbReference type="ARBA" id="ARBA00022989"/>
    </source>
</evidence>
<dbReference type="SUPFAM" id="SSF103473">
    <property type="entry name" value="MFS general substrate transporter"/>
    <property type="match status" value="1"/>
</dbReference>
<feature type="transmembrane region" description="Helical" evidence="6">
    <location>
        <begin position="95"/>
        <end position="116"/>
    </location>
</feature>
<dbReference type="NCBIfam" id="TIGR00901">
    <property type="entry name" value="2A0125"/>
    <property type="match status" value="1"/>
</dbReference>
<sequence length="433" mass="47264">MFFLGFSAGLPLLLVFSTLTAWLRDYGVSRTAIGFFAWVGITFSIKVLWAPIIDHLRIPLFTDRLGKRRGWMLVSQLGVAIGLVGMASVNPQLSLLQVALLALWVAFCSASQDVAIDAYRIEAMDEDYQGAMAANYVFGYRVAMLIAGAGALFIADIFSWSGAYLTMAGLMVVGVITTLVIAEPDHSKVNKEAEQLQSEWAQRLLGKGEHGRLEQWFVCAVACPFIEFFQRNGRFALVLLLFIGIFRLSDIAMGIMANPFYLDLGFSKTEIAEISKLFGFFCTIIGSFAGGLLVVRYGVLRPLILGAVMVACTNLLFAQLAVIGPDKAWLALVISADNISGGIANAVLIAYLSSLANKAYTATQYALFSSLMTLPGKFISGFSGMVVDAQGYAQFFIYAALMGIPAIVLSIYFWRREQRAWTGEEPQPGSRVT</sequence>
<dbReference type="PANTHER" id="PTHR12778">
    <property type="entry name" value="SOLUTE CARRIER FAMILY 33 ACETYL-COA TRANSPORTER -RELATED"/>
    <property type="match status" value="1"/>
</dbReference>
<dbReference type="GO" id="GO:0016020">
    <property type="term" value="C:membrane"/>
    <property type="evidence" value="ECO:0007669"/>
    <property type="project" value="UniProtKB-SubCell"/>
</dbReference>
<evidence type="ECO:0000256" key="3">
    <source>
        <dbReference type="ARBA" id="ARBA00022692"/>
    </source>
</evidence>
<feature type="transmembrane region" description="Helical" evidence="6">
    <location>
        <begin position="235"/>
        <end position="257"/>
    </location>
</feature>
<feature type="transmembrane region" description="Helical" evidence="6">
    <location>
        <begin position="277"/>
        <end position="295"/>
    </location>
</feature>
<protein>
    <submittedName>
        <fullName evidence="8">AmpG family muropeptide MFS transporter</fullName>
    </submittedName>
</protein>
<keyword evidence="4 6" id="KW-1133">Transmembrane helix</keyword>
<name>A0A9X2EN49_9GAMM</name>
<keyword evidence="5 6" id="KW-0472">Membrane</keyword>
<dbReference type="GO" id="GO:0022857">
    <property type="term" value="F:transmembrane transporter activity"/>
    <property type="evidence" value="ECO:0007669"/>
    <property type="project" value="InterPro"/>
</dbReference>
<reference evidence="8" key="1">
    <citation type="journal article" date="2022" name="Arch. Microbiol.">
        <title>Microbulbifer okhotskensis sp. nov., isolated from a deep bottom sediment of the Okhotsk Sea.</title>
        <authorList>
            <person name="Romanenko L."/>
            <person name="Kurilenko V."/>
            <person name="Otstavnykh N."/>
            <person name="Velansky P."/>
            <person name="Isaeva M."/>
            <person name="Mikhailov V."/>
        </authorList>
    </citation>
    <scope>NUCLEOTIDE SEQUENCE</scope>
    <source>
        <strain evidence="8">OS29</strain>
    </source>
</reference>
<feature type="transmembrane region" description="Helical" evidence="6">
    <location>
        <begin position="365"/>
        <end position="386"/>
    </location>
</feature>
<evidence type="ECO:0000256" key="5">
    <source>
        <dbReference type="ARBA" id="ARBA00023136"/>
    </source>
</evidence>
<organism evidence="8 9">
    <name type="scientific">Microbulbifer okhotskensis</name>
    <dbReference type="NCBI Taxonomy" id="2926617"/>
    <lineage>
        <taxon>Bacteria</taxon>
        <taxon>Pseudomonadati</taxon>
        <taxon>Pseudomonadota</taxon>
        <taxon>Gammaproteobacteria</taxon>
        <taxon>Cellvibrionales</taxon>
        <taxon>Microbulbiferaceae</taxon>
        <taxon>Microbulbifer</taxon>
    </lineage>
</organism>
<feature type="transmembrane region" description="Helical" evidence="6">
    <location>
        <begin position="329"/>
        <end position="353"/>
    </location>
</feature>
<evidence type="ECO:0000313" key="9">
    <source>
        <dbReference type="Proteomes" id="UP001139028"/>
    </source>
</evidence>
<accession>A0A9X2EN49</accession>
<evidence type="ECO:0000259" key="7">
    <source>
        <dbReference type="PROSITE" id="PS50850"/>
    </source>
</evidence>
<comment type="caution">
    <text evidence="8">The sequence shown here is derived from an EMBL/GenBank/DDBJ whole genome shotgun (WGS) entry which is preliminary data.</text>
</comment>
<dbReference type="Gene3D" id="1.20.1250.20">
    <property type="entry name" value="MFS general substrate transporter like domains"/>
    <property type="match status" value="2"/>
</dbReference>
<evidence type="ECO:0000256" key="6">
    <source>
        <dbReference type="SAM" id="Phobius"/>
    </source>
</evidence>
<evidence type="ECO:0000256" key="1">
    <source>
        <dbReference type="ARBA" id="ARBA00004141"/>
    </source>
</evidence>
<dbReference type="InterPro" id="IPR020846">
    <property type="entry name" value="MFS_dom"/>
</dbReference>
<dbReference type="PROSITE" id="PS50850">
    <property type="entry name" value="MFS"/>
    <property type="match status" value="1"/>
</dbReference>
<dbReference type="CDD" id="cd17486">
    <property type="entry name" value="MFS_AmpG_like"/>
    <property type="match status" value="1"/>
</dbReference>
<evidence type="ECO:0000256" key="2">
    <source>
        <dbReference type="ARBA" id="ARBA00022448"/>
    </source>
</evidence>
<dbReference type="InterPro" id="IPR036259">
    <property type="entry name" value="MFS_trans_sf"/>
</dbReference>
<feature type="transmembrane region" description="Helical" evidence="6">
    <location>
        <begin position="164"/>
        <end position="182"/>
    </location>
</feature>
<keyword evidence="2" id="KW-0813">Transport</keyword>